<dbReference type="PROSITE" id="PS50932">
    <property type="entry name" value="HTH_LACI_2"/>
    <property type="match status" value="1"/>
</dbReference>
<evidence type="ECO:0000259" key="4">
    <source>
        <dbReference type="PROSITE" id="PS50932"/>
    </source>
</evidence>
<name>A0A1M6C6C9_9FLAO</name>
<dbReference type="SUPFAM" id="SSF47413">
    <property type="entry name" value="lambda repressor-like DNA-binding domains"/>
    <property type="match status" value="1"/>
</dbReference>
<dbReference type="PANTHER" id="PTHR30146">
    <property type="entry name" value="LACI-RELATED TRANSCRIPTIONAL REPRESSOR"/>
    <property type="match status" value="1"/>
</dbReference>
<evidence type="ECO:0000256" key="3">
    <source>
        <dbReference type="ARBA" id="ARBA00023163"/>
    </source>
</evidence>
<evidence type="ECO:0000256" key="2">
    <source>
        <dbReference type="ARBA" id="ARBA00023125"/>
    </source>
</evidence>
<sequence>MKKVSLEDISKELGVSKTLVSFVMNGRAKEKRISEEMTEKVLAKAKEMGYKANYLARALRTGKSNTLGLIMADISNAFFAKLARSIENEANEFGYNVIFGSSDEDSVKSGKLIEVFKNKKVDGLIICPAMDDIKYIKRLQKEKYPYVLVDRYFADVKSNVVVVNNQIGSYKIVNDQIKQGKKKIAMVNFNVGLINMDDRFIGYKEALEANGLQLDQSLVKNVSFKDMEKETELAIEELLEQQETIDTIYFSNNQLAFLGLKYIIKNNKSVLDKISICSFDSFAVMDLMEIPMVYGTQPIQELGKYAVDLIMKQIESDTIEPQEVVLPISYSKEMM</sequence>
<dbReference type="OrthoDB" id="9803256at2"/>
<keyword evidence="1" id="KW-0805">Transcription regulation</keyword>
<keyword evidence="3" id="KW-0804">Transcription</keyword>
<dbReference type="SUPFAM" id="SSF53822">
    <property type="entry name" value="Periplasmic binding protein-like I"/>
    <property type="match status" value="1"/>
</dbReference>
<dbReference type="GO" id="GO:0003700">
    <property type="term" value="F:DNA-binding transcription factor activity"/>
    <property type="evidence" value="ECO:0007669"/>
    <property type="project" value="TreeGrafter"/>
</dbReference>
<dbReference type="AlphaFoldDB" id="A0A1M6C6C9"/>
<dbReference type="SMART" id="SM00354">
    <property type="entry name" value="HTH_LACI"/>
    <property type="match status" value="1"/>
</dbReference>
<dbReference type="InterPro" id="IPR001761">
    <property type="entry name" value="Peripla_BP/Lac1_sug-bd_dom"/>
</dbReference>
<evidence type="ECO:0000313" key="6">
    <source>
        <dbReference type="Proteomes" id="UP000184231"/>
    </source>
</evidence>
<organism evidence="5 6">
    <name type="scientific">Arenibacter nanhaiticus</name>
    <dbReference type="NCBI Taxonomy" id="558155"/>
    <lineage>
        <taxon>Bacteria</taxon>
        <taxon>Pseudomonadati</taxon>
        <taxon>Bacteroidota</taxon>
        <taxon>Flavobacteriia</taxon>
        <taxon>Flavobacteriales</taxon>
        <taxon>Flavobacteriaceae</taxon>
        <taxon>Arenibacter</taxon>
    </lineage>
</organism>
<protein>
    <submittedName>
        <fullName evidence="5">Transcriptional regulator, LacI family</fullName>
    </submittedName>
</protein>
<dbReference type="InterPro" id="IPR010982">
    <property type="entry name" value="Lambda_DNA-bd_dom_sf"/>
</dbReference>
<reference evidence="5 6" key="1">
    <citation type="submission" date="2016-11" db="EMBL/GenBank/DDBJ databases">
        <authorList>
            <person name="Jaros S."/>
            <person name="Januszkiewicz K."/>
            <person name="Wedrychowicz H."/>
        </authorList>
    </citation>
    <scope>NUCLEOTIDE SEQUENCE [LARGE SCALE GENOMIC DNA]</scope>
    <source>
        <strain evidence="5 6">CGMCC 1.8863</strain>
    </source>
</reference>
<feature type="domain" description="HTH lacI-type" evidence="4">
    <location>
        <begin position="4"/>
        <end position="61"/>
    </location>
</feature>
<dbReference type="InterPro" id="IPR028082">
    <property type="entry name" value="Peripla_BP_I"/>
</dbReference>
<dbReference type="Gene3D" id="3.40.50.2300">
    <property type="match status" value="2"/>
</dbReference>
<dbReference type="Gene3D" id="1.10.260.40">
    <property type="entry name" value="lambda repressor-like DNA-binding domains"/>
    <property type="match status" value="1"/>
</dbReference>
<evidence type="ECO:0000313" key="5">
    <source>
        <dbReference type="EMBL" id="SHI56493.1"/>
    </source>
</evidence>
<keyword evidence="6" id="KW-1185">Reference proteome</keyword>
<dbReference type="RefSeq" id="WP_072763164.1">
    <property type="nucleotide sequence ID" value="NZ_FQYX01000003.1"/>
</dbReference>
<gene>
    <name evidence="5" type="ORF">SAMN04487911_10395</name>
</gene>
<dbReference type="STRING" id="558155.SAMN04487911_10395"/>
<evidence type="ECO:0000256" key="1">
    <source>
        <dbReference type="ARBA" id="ARBA00023015"/>
    </source>
</evidence>
<dbReference type="EMBL" id="FQYX01000003">
    <property type="protein sequence ID" value="SHI56493.1"/>
    <property type="molecule type" value="Genomic_DNA"/>
</dbReference>
<dbReference type="InterPro" id="IPR000843">
    <property type="entry name" value="HTH_LacI"/>
</dbReference>
<dbReference type="Proteomes" id="UP000184231">
    <property type="component" value="Unassembled WGS sequence"/>
</dbReference>
<dbReference type="GO" id="GO:0000976">
    <property type="term" value="F:transcription cis-regulatory region binding"/>
    <property type="evidence" value="ECO:0007669"/>
    <property type="project" value="TreeGrafter"/>
</dbReference>
<accession>A0A1M6C6C9</accession>
<dbReference type="Pfam" id="PF00356">
    <property type="entry name" value="LacI"/>
    <property type="match status" value="1"/>
</dbReference>
<dbReference type="PANTHER" id="PTHR30146:SF109">
    <property type="entry name" value="HTH-TYPE TRANSCRIPTIONAL REGULATOR GALS"/>
    <property type="match status" value="1"/>
</dbReference>
<proteinExistence type="predicted"/>
<keyword evidence="2" id="KW-0238">DNA-binding</keyword>
<dbReference type="Pfam" id="PF00532">
    <property type="entry name" value="Peripla_BP_1"/>
    <property type="match status" value="1"/>
</dbReference>